<keyword evidence="2" id="KW-1133">Transmembrane helix</keyword>
<organism evidence="3 4">
    <name type="scientific">Sphaerotilus uruguayifluvii</name>
    <dbReference type="NCBI Taxonomy" id="2735897"/>
    <lineage>
        <taxon>Bacteria</taxon>
        <taxon>Pseudomonadati</taxon>
        <taxon>Pseudomonadota</taxon>
        <taxon>Betaproteobacteria</taxon>
        <taxon>Burkholderiales</taxon>
        <taxon>Sphaerotilaceae</taxon>
        <taxon>Sphaerotilus</taxon>
    </lineage>
</organism>
<evidence type="ECO:0000256" key="1">
    <source>
        <dbReference type="SAM" id="MobiDB-lite"/>
    </source>
</evidence>
<keyword evidence="2" id="KW-0472">Membrane</keyword>
<dbReference type="EMBL" id="JABSNM010000007">
    <property type="protein sequence ID" value="NRT56264.1"/>
    <property type="molecule type" value="Genomic_DNA"/>
</dbReference>
<dbReference type="RefSeq" id="WP_173805230.1">
    <property type="nucleotide sequence ID" value="NZ_JABSNM010000007.1"/>
</dbReference>
<feature type="compositionally biased region" description="Gly residues" evidence="1">
    <location>
        <begin position="79"/>
        <end position="91"/>
    </location>
</feature>
<proteinExistence type="predicted"/>
<feature type="compositionally biased region" description="Low complexity" evidence="1">
    <location>
        <begin position="54"/>
        <end position="67"/>
    </location>
</feature>
<gene>
    <name evidence="3" type="ORF">HNQ01_002000</name>
</gene>
<keyword evidence="4" id="KW-1185">Reference proteome</keyword>
<keyword evidence="2" id="KW-0812">Transmembrane</keyword>
<protein>
    <submittedName>
        <fullName evidence="3">Uncharacterized protein</fullName>
    </submittedName>
</protein>
<feature type="compositionally biased region" description="Acidic residues" evidence="1">
    <location>
        <begin position="68"/>
        <end position="78"/>
    </location>
</feature>
<name>A0ABX2G2H8_9BURK</name>
<feature type="region of interest" description="Disordered" evidence="1">
    <location>
        <begin position="54"/>
        <end position="91"/>
    </location>
</feature>
<dbReference type="Proteomes" id="UP001516061">
    <property type="component" value="Unassembled WGS sequence"/>
</dbReference>
<feature type="transmembrane region" description="Helical" evidence="2">
    <location>
        <begin position="12"/>
        <end position="38"/>
    </location>
</feature>
<accession>A0ABX2G2H8</accession>
<evidence type="ECO:0000256" key="2">
    <source>
        <dbReference type="SAM" id="Phobius"/>
    </source>
</evidence>
<sequence length="91" mass="9171">MSRRRLPRLPFLLAGGILGFLMGSLVSMVVLVLGFALLHRVLQWLLSREYLPSDDSASGGSGFGPDDAGSDCGDDDGGCGDGGGGDGGGGD</sequence>
<comment type="caution">
    <text evidence="3">The sequence shown here is derived from an EMBL/GenBank/DDBJ whole genome shotgun (WGS) entry which is preliminary data.</text>
</comment>
<evidence type="ECO:0000313" key="3">
    <source>
        <dbReference type="EMBL" id="NRT56264.1"/>
    </source>
</evidence>
<evidence type="ECO:0000313" key="4">
    <source>
        <dbReference type="Proteomes" id="UP001516061"/>
    </source>
</evidence>
<reference evidence="3 4" key="1">
    <citation type="submission" date="2020-05" db="EMBL/GenBank/DDBJ databases">
        <title>Genomic Encyclopedia of Type Strains, Phase IV (KMG-V): Genome sequencing to study the core and pangenomes of soil and plant-associated prokaryotes.</title>
        <authorList>
            <person name="Whitman W."/>
        </authorList>
    </citation>
    <scope>NUCLEOTIDE SEQUENCE [LARGE SCALE GENOMIC DNA]</scope>
    <source>
        <strain evidence="3 4">C29</strain>
    </source>
</reference>